<proteinExistence type="inferred from homology"/>
<feature type="compositionally biased region" description="Low complexity" evidence="5">
    <location>
        <begin position="57"/>
        <end position="67"/>
    </location>
</feature>
<dbReference type="Gene3D" id="3.90.20.20">
    <property type="match status" value="1"/>
</dbReference>
<comment type="subunit">
    <text evidence="3">Homodimer.</text>
</comment>
<dbReference type="Pfam" id="PF01025">
    <property type="entry name" value="GrpE"/>
    <property type="match status" value="1"/>
</dbReference>
<dbReference type="PANTHER" id="PTHR21237:SF23">
    <property type="entry name" value="GRPE PROTEIN HOMOLOG, MITOCHONDRIAL"/>
    <property type="match status" value="1"/>
</dbReference>
<dbReference type="Gene3D" id="2.30.22.10">
    <property type="entry name" value="Head domain of nucleotide exchange factor GrpE"/>
    <property type="match status" value="1"/>
</dbReference>
<sequence>MNEDRSTPDDAQRPEGEPRFSFTDKRKVDPTDGSVRPSGPAPAKDGSAEQAPKGESPADASAAPVDPIDAEAAKLYEQAGQGEQEQGEQPAGASPEQARISELEQEVNRLGEQLKRDQAEYVNSRRRIEAAAETGKEAAVGRVLASLIGVLDDVELGRQHGDIAEGTPFHSITQKLEEVLAGHGLHRFGAVGETFDPTLHEALMHEQDDEADEATISLVVQPGYRMHERVLRPARVGTRGPA</sequence>
<evidence type="ECO:0000256" key="4">
    <source>
        <dbReference type="RuleBase" id="RU004478"/>
    </source>
</evidence>
<dbReference type="SUPFAM" id="SSF58014">
    <property type="entry name" value="Coiled-coil domain of nucleotide exchange factor GrpE"/>
    <property type="match status" value="1"/>
</dbReference>
<dbReference type="RefSeq" id="WP_193865806.1">
    <property type="nucleotide sequence ID" value="NZ_JADEYR010000006.1"/>
</dbReference>
<name>A0ABR9W0S9_9MICO</name>
<evidence type="ECO:0000256" key="3">
    <source>
        <dbReference type="HAMAP-Rule" id="MF_01151"/>
    </source>
</evidence>
<keyword evidence="2 3" id="KW-0143">Chaperone</keyword>
<comment type="function">
    <text evidence="3">Participates actively in the response to hyperosmotic and heat shock by preventing the aggregation of stress-denatured proteins, in association with DnaK and GrpE. It is the nucleotide exchange factor for DnaK and may function as a thermosensor. Unfolded proteins bind initially to DnaJ; upon interaction with the DnaJ-bound protein, DnaK hydrolyzes its bound ATP, resulting in the formation of a stable complex. GrpE releases ADP from DnaK; ATP binding to DnaK triggers the release of the substrate protein, thus completing the reaction cycle. Several rounds of ATP-dependent interactions between DnaJ, DnaK and GrpE are required for fully efficient folding.</text>
</comment>
<dbReference type="InterPro" id="IPR013805">
    <property type="entry name" value="GrpE_CC"/>
</dbReference>
<dbReference type="PANTHER" id="PTHR21237">
    <property type="entry name" value="GRPE PROTEIN"/>
    <property type="match status" value="1"/>
</dbReference>
<keyword evidence="7" id="KW-1185">Reference proteome</keyword>
<organism evidence="6 7">
    <name type="scientific">Brachybacterium epidermidis</name>
    <dbReference type="NCBI Taxonomy" id="2781983"/>
    <lineage>
        <taxon>Bacteria</taxon>
        <taxon>Bacillati</taxon>
        <taxon>Actinomycetota</taxon>
        <taxon>Actinomycetes</taxon>
        <taxon>Micrococcales</taxon>
        <taxon>Dermabacteraceae</taxon>
        <taxon>Brachybacterium</taxon>
    </lineage>
</organism>
<dbReference type="Proteomes" id="UP000644727">
    <property type="component" value="Unassembled WGS sequence"/>
</dbReference>
<dbReference type="InterPro" id="IPR009012">
    <property type="entry name" value="GrpE_head"/>
</dbReference>
<evidence type="ECO:0000313" key="7">
    <source>
        <dbReference type="Proteomes" id="UP000644727"/>
    </source>
</evidence>
<feature type="compositionally biased region" description="Low complexity" evidence="5">
    <location>
        <begin position="77"/>
        <end position="93"/>
    </location>
</feature>
<evidence type="ECO:0000256" key="5">
    <source>
        <dbReference type="SAM" id="MobiDB-lite"/>
    </source>
</evidence>
<dbReference type="EMBL" id="JADEYR010000006">
    <property type="protein sequence ID" value="MBE9404057.1"/>
    <property type="molecule type" value="Genomic_DNA"/>
</dbReference>
<protein>
    <recommendedName>
        <fullName evidence="3">Protein GrpE</fullName>
    </recommendedName>
    <alternativeName>
        <fullName evidence="3">HSP-70 cofactor</fullName>
    </alternativeName>
</protein>
<evidence type="ECO:0000256" key="1">
    <source>
        <dbReference type="ARBA" id="ARBA00009054"/>
    </source>
</evidence>
<evidence type="ECO:0000313" key="6">
    <source>
        <dbReference type="EMBL" id="MBE9404057.1"/>
    </source>
</evidence>
<feature type="region of interest" description="Disordered" evidence="5">
    <location>
        <begin position="1"/>
        <end position="98"/>
    </location>
</feature>
<keyword evidence="3" id="KW-0346">Stress response</keyword>
<reference evidence="6 7" key="1">
    <citation type="submission" date="2020-10" db="EMBL/GenBank/DDBJ databases">
        <title>Draft genome and description of Brachybacterium epidermidis sp nov.</title>
        <authorList>
            <person name="Boxberger M."/>
            <person name="La Scola B."/>
        </authorList>
    </citation>
    <scope>NUCLEOTIDE SEQUENCE [LARGE SCALE GENOMIC DNA]</scope>
    <source>
        <strain evidence="6 7">Marseille-Q2903</strain>
    </source>
</reference>
<feature type="compositionally biased region" description="Basic and acidic residues" evidence="5">
    <location>
        <begin position="1"/>
        <end position="30"/>
    </location>
</feature>
<keyword evidence="3" id="KW-0963">Cytoplasm</keyword>
<dbReference type="SUPFAM" id="SSF51064">
    <property type="entry name" value="Head domain of nucleotide exchange factor GrpE"/>
    <property type="match status" value="1"/>
</dbReference>
<evidence type="ECO:0000256" key="2">
    <source>
        <dbReference type="ARBA" id="ARBA00023186"/>
    </source>
</evidence>
<accession>A0ABR9W0S9</accession>
<dbReference type="PRINTS" id="PR00773">
    <property type="entry name" value="GRPEPROTEIN"/>
</dbReference>
<comment type="similarity">
    <text evidence="1 3 4">Belongs to the GrpE family.</text>
</comment>
<comment type="subcellular location">
    <subcellularLocation>
        <location evidence="3">Cytoplasm</location>
    </subcellularLocation>
</comment>
<dbReference type="CDD" id="cd00446">
    <property type="entry name" value="GrpE"/>
    <property type="match status" value="1"/>
</dbReference>
<dbReference type="HAMAP" id="MF_01151">
    <property type="entry name" value="GrpE"/>
    <property type="match status" value="1"/>
</dbReference>
<gene>
    <name evidence="3" type="primary">grpE</name>
    <name evidence="6" type="ORF">IOE58_07590</name>
</gene>
<dbReference type="InterPro" id="IPR000740">
    <property type="entry name" value="GrpE"/>
</dbReference>
<comment type="caution">
    <text evidence="6">The sequence shown here is derived from an EMBL/GenBank/DDBJ whole genome shotgun (WGS) entry which is preliminary data.</text>
</comment>